<dbReference type="GO" id="GO:0004400">
    <property type="term" value="F:histidinol-phosphate transaminase activity"/>
    <property type="evidence" value="ECO:0007669"/>
    <property type="project" value="UniProtKB-UniRule"/>
</dbReference>
<evidence type="ECO:0000256" key="6">
    <source>
        <dbReference type="ARBA" id="ARBA00018048"/>
    </source>
</evidence>
<evidence type="ECO:0000313" key="17">
    <source>
        <dbReference type="EMBL" id="TPG64822.1"/>
    </source>
</evidence>
<dbReference type="InterPro" id="IPR015424">
    <property type="entry name" value="PyrdxlP-dep_Trfase"/>
</dbReference>
<organism evidence="17 18">
    <name type="scientific">Ewingella americana</name>
    <dbReference type="NCBI Taxonomy" id="41202"/>
    <lineage>
        <taxon>Bacteria</taxon>
        <taxon>Pseudomonadati</taxon>
        <taxon>Pseudomonadota</taxon>
        <taxon>Gammaproteobacteria</taxon>
        <taxon>Enterobacterales</taxon>
        <taxon>Yersiniaceae</taxon>
        <taxon>Ewingella</taxon>
    </lineage>
</organism>
<comment type="pathway">
    <text evidence="2 14">Amino-acid biosynthesis; L-histidine biosynthesis; L-histidine from 5-phospho-alpha-D-ribose 1-diphosphate: step 7/9.</text>
</comment>
<dbReference type="NCBIfam" id="TIGR01141">
    <property type="entry name" value="hisC"/>
    <property type="match status" value="1"/>
</dbReference>
<dbReference type="Pfam" id="PF00155">
    <property type="entry name" value="Aminotran_1_2"/>
    <property type="match status" value="1"/>
</dbReference>
<evidence type="ECO:0000256" key="15">
    <source>
        <dbReference type="SAM" id="MobiDB-lite"/>
    </source>
</evidence>
<dbReference type="PANTHER" id="PTHR42885:SF2">
    <property type="entry name" value="HISTIDINOL-PHOSPHATE AMINOTRANSFERASE"/>
    <property type="match status" value="1"/>
</dbReference>
<evidence type="ECO:0000256" key="12">
    <source>
        <dbReference type="ARBA" id="ARBA00030262"/>
    </source>
</evidence>
<keyword evidence="8 14" id="KW-0028">Amino-acid biosynthesis</keyword>
<keyword evidence="11 14" id="KW-0368">Histidine biosynthesis</keyword>
<evidence type="ECO:0000259" key="16">
    <source>
        <dbReference type="Pfam" id="PF00155"/>
    </source>
</evidence>
<evidence type="ECO:0000256" key="14">
    <source>
        <dbReference type="HAMAP-Rule" id="MF_01023"/>
    </source>
</evidence>
<sequence>MSNEKNLSIQSLARQNVRELTPYQSARRLGGNGDVWLNANEYPIAPQFELTAQTFNRYPECQPALVIERYAAYAGLENDQVLVSRGADEGIELLIRAFCEPGKDAILYCPPTYGMYSVSAETIGVEGRTVQAKEDWSLDLPAIEAALEGVKLVYVCSPNNPTGNLIDPAELRAVLEMTRGRAIVAIDEAYIEFCPQASVTGWLKEYPHLAILRTLSKAFALAGLRCGFTLANSELIALLMKVIAPYPLSTPVADIAAQALSDEGLAIMRARVAEIGETRAWLKQQLTRCDCVEQVFTSETNYVLARFTASSQVFKTLWDQGIILRDQNKQPGLSGCLRITVGTHEECRRVIAALQPLPGAGQTAASPDKNTAPSKEPM</sequence>
<protein>
    <recommendedName>
        <fullName evidence="6 14">Histidinol-phosphate aminotransferase</fullName>
        <ecNumber evidence="5 14">2.6.1.9</ecNumber>
    </recommendedName>
    <alternativeName>
        <fullName evidence="12 14">Imidazole acetol-phosphate transaminase</fullName>
    </alternativeName>
</protein>
<evidence type="ECO:0000256" key="7">
    <source>
        <dbReference type="ARBA" id="ARBA00022576"/>
    </source>
</evidence>
<evidence type="ECO:0000256" key="2">
    <source>
        <dbReference type="ARBA" id="ARBA00005011"/>
    </source>
</evidence>
<comment type="catalytic activity">
    <reaction evidence="13 14">
        <text>L-histidinol phosphate + 2-oxoglutarate = 3-(imidazol-4-yl)-2-oxopropyl phosphate + L-glutamate</text>
        <dbReference type="Rhea" id="RHEA:23744"/>
        <dbReference type="ChEBI" id="CHEBI:16810"/>
        <dbReference type="ChEBI" id="CHEBI:29985"/>
        <dbReference type="ChEBI" id="CHEBI:57766"/>
        <dbReference type="ChEBI" id="CHEBI:57980"/>
        <dbReference type="EC" id="2.6.1.9"/>
    </reaction>
</comment>
<keyword evidence="10 14" id="KW-0663">Pyridoxal phosphate</keyword>
<dbReference type="GO" id="GO:0000105">
    <property type="term" value="P:L-histidine biosynthetic process"/>
    <property type="evidence" value="ECO:0007669"/>
    <property type="project" value="UniProtKB-UniRule"/>
</dbReference>
<dbReference type="EMBL" id="RCZD01000001">
    <property type="protein sequence ID" value="TPG64822.1"/>
    <property type="molecule type" value="Genomic_DNA"/>
</dbReference>
<feature type="region of interest" description="Disordered" evidence="15">
    <location>
        <begin position="359"/>
        <end position="378"/>
    </location>
</feature>
<name>A0A502GTN2_9GAMM</name>
<feature type="domain" description="Aminotransferase class I/classII large" evidence="16">
    <location>
        <begin position="47"/>
        <end position="354"/>
    </location>
</feature>
<comment type="subunit">
    <text evidence="4 14">Homodimer.</text>
</comment>
<reference evidence="17 18" key="1">
    <citation type="journal article" date="2019" name="Environ. Microbiol.">
        <title>Species interactions and distinct microbial communities in high Arctic permafrost affected cryosols are associated with the CH4 and CO2 gas fluxes.</title>
        <authorList>
            <person name="Altshuler I."/>
            <person name="Hamel J."/>
            <person name="Turney S."/>
            <person name="Magnuson E."/>
            <person name="Levesque R."/>
            <person name="Greer C."/>
            <person name="Whyte L.G."/>
        </authorList>
    </citation>
    <scope>NUCLEOTIDE SEQUENCE [LARGE SCALE GENOMIC DNA]</scope>
    <source>
        <strain evidence="17 18">E4</strain>
    </source>
</reference>
<comment type="similarity">
    <text evidence="3 14">Belongs to the class-II pyridoxal-phosphate-dependent aminotransferase family. Histidinol-phosphate aminotransferase subfamily.</text>
</comment>
<dbReference type="Gene3D" id="3.40.640.10">
    <property type="entry name" value="Type I PLP-dependent aspartate aminotransferase-like (Major domain)"/>
    <property type="match status" value="1"/>
</dbReference>
<comment type="caution">
    <text evidence="17">The sequence shown here is derived from an EMBL/GenBank/DDBJ whole genome shotgun (WGS) entry which is preliminary data.</text>
</comment>
<dbReference type="HAMAP" id="MF_01023">
    <property type="entry name" value="HisC_aminotrans_2"/>
    <property type="match status" value="1"/>
</dbReference>
<accession>A0A502GTN2</accession>
<evidence type="ECO:0000256" key="8">
    <source>
        <dbReference type="ARBA" id="ARBA00022605"/>
    </source>
</evidence>
<dbReference type="UniPathway" id="UPA00031">
    <property type="reaction ID" value="UER00012"/>
</dbReference>
<evidence type="ECO:0000256" key="5">
    <source>
        <dbReference type="ARBA" id="ARBA00012748"/>
    </source>
</evidence>
<evidence type="ECO:0000256" key="13">
    <source>
        <dbReference type="ARBA" id="ARBA00047481"/>
    </source>
</evidence>
<dbReference type="SUPFAM" id="SSF53383">
    <property type="entry name" value="PLP-dependent transferases"/>
    <property type="match status" value="1"/>
</dbReference>
<dbReference type="InterPro" id="IPR015421">
    <property type="entry name" value="PyrdxlP-dep_Trfase_major"/>
</dbReference>
<evidence type="ECO:0000256" key="1">
    <source>
        <dbReference type="ARBA" id="ARBA00001933"/>
    </source>
</evidence>
<feature type="compositionally biased region" description="Polar residues" evidence="15">
    <location>
        <begin position="363"/>
        <end position="378"/>
    </location>
</feature>
<dbReference type="CDD" id="cd00609">
    <property type="entry name" value="AAT_like"/>
    <property type="match status" value="1"/>
</dbReference>
<evidence type="ECO:0000256" key="9">
    <source>
        <dbReference type="ARBA" id="ARBA00022679"/>
    </source>
</evidence>
<evidence type="ECO:0000313" key="18">
    <source>
        <dbReference type="Proteomes" id="UP000317663"/>
    </source>
</evidence>
<gene>
    <name evidence="14" type="primary">hisC</name>
    <name evidence="17" type="ORF">EAH77_00800</name>
</gene>
<dbReference type="RefSeq" id="WP_140469909.1">
    <property type="nucleotide sequence ID" value="NZ_RCZD01000001.1"/>
</dbReference>
<dbReference type="OrthoDB" id="9813612at2"/>
<keyword evidence="18" id="KW-1185">Reference proteome</keyword>
<dbReference type="EC" id="2.6.1.9" evidence="5 14"/>
<keyword evidence="9 14" id="KW-0808">Transferase</keyword>
<feature type="modified residue" description="N6-(pyridoxal phosphate)lysine" evidence="14">
    <location>
        <position position="217"/>
    </location>
</feature>
<comment type="cofactor">
    <cofactor evidence="1 14">
        <name>pyridoxal 5'-phosphate</name>
        <dbReference type="ChEBI" id="CHEBI:597326"/>
    </cofactor>
</comment>
<dbReference type="PANTHER" id="PTHR42885">
    <property type="entry name" value="HISTIDINOL-PHOSPHATE AMINOTRANSFERASE-RELATED"/>
    <property type="match status" value="1"/>
</dbReference>
<dbReference type="InterPro" id="IPR004839">
    <property type="entry name" value="Aminotransferase_I/II_large"/>
</dbReference>
<dbReference type="InterPro" id="IPR005861">
    <property type="entry name" value="HisP_aminotrans"/>
</dbReference>
<evidence type="ECO:0000256" key="11">
    <source>
        <dbReference type="ARBA" id="ARBA00023102"/>
    </source>
</evidence>
<evidence type="ECO:0000256" key="3">
    <source>
        <dbReference type="ARBA" id="ARBA00007970"/>
    </source>
</evidence>
<dbReference type="PROSITE" id="PS00599">
    <property type="entry name" value="AA_TRANSFER_CLASS_2"/>
    <property type="match status" value="1"/>
</dbReference>
<dbReference type="InterPro" id="IPR001917">
    <property type="entry name" value="Aminotrans_II_pyridoxalP_BS"/>
</dbReference>
<dbReference type="Proteomes" id="UP000317663">
    <property type="component" value="Unassembled WGS sequence"/>
</dbReference>
<dbReference type="Gene3D" id="3.90.1150.10">
    <property type="entry name" value="Aspartate Aminotransferase, domain 1"/>
    <property type="match status" value="1"/>
</dbReference>
<evidence type="ECO:0000256" key="4">
    <source>
        <dbReference type="ARBA" id="ARBA00011738"/>
    </source>
</evidence>
<proteinExistence type="inferred from homology"/>
<dbReference type="GO" id="GO:0030170">
    <property type="term" value="F:pyridoxal phosphate binding"/>
    <property type="evidence" value="ECO:0007669"/>
    <property type="project" value="InterPro"/>
</dbReference>
<evidence type="ECO:0000256" key="10">
    <source>
        <dbReference type="ARBA" id="ARBA00022898"/>
    </source>
</evidence>
<keyword evidence="7 14" id="KW-0032">Aminotransferase</keyword>
<dbReference type="AlphaFoldDB" id="A0A502GTN2"/>
<dbReference type="InterPro" id="IPR015422">
    <property type="entry name" value="PyrdxlP-dep_Trfase_small"/>
</dbReference>